<evidence type="ECO:0000256" key="2">
    <source>
        <dbReference type="SAM" id="MobiDB-lite"/>
    </source>
</evidence>
<dbReference type="PROSITE" id="PS50294">
    <property type="entry name" value="WD_REPEATS_REGION"/>
    <property type="match status" value="1"/>
</dbReference>
<dbReference type="Pfam" id="PF00400">
    <property type="entry name" value="WD40"/>
    <property type="match status" value="1"/>
</dbReference>
<accession>L5MFV4</accession>
<protein>
    <submittedName>
        <fullName evidence="3">WD repeat-containing protein 27</fullName>
    </submittedName>
</protein>
<feature type="region of interest" description="Disordered" evidence="2">
    <location>
        <begin position="1"/>
        <end position="47"/>
    </location>
</feature>
<dbReference type="PANTHER" id="PTHR44525:SF1">
    <property type="entry name" value="WD REPEAT-CONTAINING PROTEIN 27"/>
    <property type="match status" value="1"/>
</dbReference>
<keyword evidence="4" id="KW-1185">Reference proteome</keyword>
<dbReference type="InterPro" id="IPR015943">
    <property type="entry name" value="WD40/YVTN_repeat-like_dom_sf"/>
</dbReference>
<dbReference type="eggNOG" id="KOG0266">
    <property type="taxonomic scope" value="Eukaryota"/>
</dbReference>
<reference evidence="4" key="1">
    <citation type="journal article" date="2013" name="Science">
        <title>Comparative analysis of bat genomes provides insight into the evolution of flight and immunity.</title>
        <authorList>
            <person name="Zhang G."/>
            <person name="Cowled C."/>
            <person name="Shi Z."/>
            <person name="Huang Z."/>
            <person name="Bishop-Lilly K.A."/>
            <person name="Fang X."/>
            <person name="Wynne J.W."/>
            <person name="Xiong Z."/>
            <person name="Baker M.L."/>
            <person name="Zhao W."/>
            <person name="Tachedjian M."/>
            <person name="Zhu Y."/>
            <person name="Zhou P."/>
            <person name="Jiang X."/>
            <person name="Ng J."/>
            <person name="Yang L."/>
            <person name="Wu L."/>
            <person name="Xiao J."/>
            <person name="Feng Y."/>
            <person name="Chen Y."/>
            <person name="Sun X."/>
            <person name="Zhang Y."/>
            <person name="Marsh G.A."/>
            <person name="Crameri G."/>
            <person name="Broder C.C."/>
            <person name="Frey K.G."/>
            <person name="Wang L.F."/>
            <person name="Wang J."/>
        </authorList>
    </citation>
    <scope>NUCLEOTIDE SEQUENCE [LARGE SCALE GENOMIC DNA]</scope>
</reference>
<evidence type="ECO:0000256" key="1">
    <source>
        <dbReference type="PROSITE-ProRule" id="PRU00221"/>
    </source>
</evidence>
<keyword evidence="1" id="KW-0853">WD repeat</keyword>
<dbReference type="InterPro" id="IPR001680">
    <property type="entry name" value="WD40_rpt"/>
</dbReference>
<name>L5MFV4_MYODS</name>
<dbReference type="PANTHER" id="PTHR44525">
    <property type="entry name" value="WD REPEAT-CONTAINING PROTEIN 27"/>
    <property type="match status" value="1"/>
</dbReference>
<proteinExistence type="predicted"/>
<evidence type="ECO:0000313" key="4">
    <source>
        <dbReference type="Proteomes" id="UP000010556"/>
    </source>
</evidence>
<evidence type="ECO:0000313" key="3">
    <source>
        <dbReference type="EMBL" id="ELK36603.1"/>
    </source>
</evidence>
<feature type="repeat" description="WD" evidence="1">
    <location>
        <begin position="43"/>
        <end position="84"/>
    </location>
</feature>
<dbReference type="SUPFAM" id="SSF50960">
    <property type="entry name" value="TolB, C-terminal domain"/>
    <property type="match status" value="1"/>
</dbReference>
<dbReference type="PROSITE" id="PS50082">
    <property type="entry name" value="WD_REPEATS_2"/>
    <property type="match status" value="1"/>
</dbReference>
<dbReference type="InterPro" id="IPR042411">
    <property type="entry name" value="WDR27"/>
</dbReference>
<dbReference type="AlphaFoldDB" id="L5MFV4"/>
<gene>
    <name evidence="3" type="ORF">MDA_GLEAN10011281</name>
</gene>
<dbReference type="Gene3D" id="2.130.10.10">
    <property type="entry name" value="YVTN repeat-like/Quinoprotein amine dehydrogenase"/>
    <property type="match status" value="1"/>
</dbReference>
<sequence>MESPRKATRGQQSHFFSGPVRTDQNQSDQTSLSLVPSPPPTAPLGHDGAVSALGWSHDARWLLSASLDGTLRVWSARSREPALCLGTDVFPEPVHHAQFYYLDSFVLVSSGPEFQLLRPHLDTRKDEIKRWAARPEPRLLWWEEACFSHR</sequence>
<organism evidence="3 4">
    <name type="scientific">Myotis davidii</name>
    <name type="common">David's myotis</name>
    <dbReference type="NCBI Taxonomy" id="225400"/>
    <lineage>
        <taxon>Eukaryota</taxon>
        <taxon>Metazoa</taxon>
        <taxon>Chordata</taxon>
        <taxon>Craniata</taxon>
        <taxon>Vertebrata</taxon>
        <taxon>Euteleostomi</taxon>
        <taxon>Mammalia</taxon>
        <taxon>Eutheria</taxon>
        <taxon>Laurasiatheria</taxon>
        <taxon>Chiroptera</taxon>
        <taxon>Yangochiroptera</taxon>
        <taxon>Vespertilionidae</taxon>
        <taxon>Myotis</taxon>
    </lineage>
</organism>
<dbReference type="EMBL" id="KB101395">
    <property type="protein sequence ID" value="ELK36603.1"/>
    <property type="molecule type" value="Genomic_DNA"/>
</dbReference>
<dbReference type="Proteomes" id="UP000010556">
    <property type="component" value="Unassembled WGS sequence"/>
</dbReference>
<dbReference type="SMART" id="SM00320">
    <property type="entry name" value="WD40"/>
    <property type="match status" value="1"/>
</dbReference>